<keyword evidence="1" id="KW-1133">Transmembrane helix</keyword>
<accession>A0A7W5XY81</accession>
<sequence>MEAKNIFLHWLNYLDVPHTSSFTEEIYQKHPYKYTLYGLSKLLALYKIDNDCVRLEDKSTIHELPPPFLANLADDFVIVKSIDHGKISYDWYGHDIVMSEPDFIQGWSGVVLLAYPNKHSIEPDYNKHKKEELERKGIIALIWITFLTLFLCSFLIRDNINFTDLLLSVFEAATNLGGLYITYLLLLKQLHIDSSVADRICNSMKKSSCNNVLESNASKLLGRFG</sequence>
<keyword evidence="1" id="KW-0812">Transmembrane</keyword>
<dbReference type="EMBL" id="JACICA010000010">
    <property type="protein sequence ID" value="MBB3703283.1"/>
    <property type="molecule type" value="Genomic_DNA"/>
</dbReference>
<reference evidence="2 3" key="1">
    <citation type="submission" date="2020-08" db="EMBL/GenBank/DDBJ databases">
        <title>Genomic Encyclopedia of Type Strains, Phase IV (KMG-IV): sequencing the most valuable type-strain genomes for metagenomic binning, comparative biology and taxonomic classification.</title>
        <authorList>
            <person name="Goeker M."/>
        </authorList>
    </citation>
    <scope>NUCLEOTIDE SEQUENCE [LARGE SCALE GENOMIC DNA]</scope>
    <source>
        <strain evidence="2 3">DSM 22548</strain>
    </source>
</reference>
<gene>
    <name evidence="2" type="ORF">FHS60_001765</name>
</gene>
<dbReference type="RefSeq" id="WP_183697519.1">
    <property type="nucleotide sequence ID" value="NZ_JACICA010000010.1"/>
</dbReference>
<proteinExistence type="predicted"/>
<feature type="transmembrane region" description="Helical" evidence="1">
    <location>
        <begin position="137"/>
        <end position="156"/>
    </location>
</feature>
<dbReference type="Gene3D" id="3.90.70.10">
    <property type="entry name" value="Cysteine proteinases"/>
    <property type="match status" value="1"/>
</dbReference>
<organism evidence="2 3">
    <name type="scientific">Alloprevotella rava</name>
    <dbReference type="NCBI Taxonomy" id="671218"/>
    <lineage>
        <taxon>Bacteria</taxon>
        <taxon>Pseudomonadati</taxon>
        <taxon>Bacteroidota</taxon>
        <taxon>Bacteroidia</taxon>
        <taxon>Bacteroidales</taxon>
        <taxon>Prevotellaceae</taxon>
        <taxon>Alloprevotella</taxon>
    </lineage>
</organism>
<feature type="transmembrane region" description="Helical" evidence="1">
    <location>
        <begin position="162"/>
        <end position="186"/>
    </location>
</feature>
<evidence type="ECO:0000313" key="2">
    <source>
        <dbReference type="EMBL" id="MBB3703283.1"/>
    </source>
</evidence>
<dbReference type="Proteomes" id="UP000541425">
    <property type="component" value="Unassembled WGS sequence"/>
</dbReference>
<dbReference type="AlphaFoldDB" id="A0A7W5XY81"/>
<evidence type="ECO:0000256" key="1">
    <source>
        <dbReference type="SAM" id="Phobius"/>
    </source>
</evidence>
<name>A0A7W5XY81_9BACT</name>
<keyword evidence="1" id="KW-0472">Membrane</keyword>
<comment type="caution">
    <text evidence="2">The sequence shown here is derived from an EMBL/GenBank/DDBJ whole genome shotgun (WGS) entry which is preliminary data.</text>
</comment>
<protein>
    <submittedName>
        <fullName evidence="2">ABC-type bacteriocin/lantibiotic exporter with double-glycine peptidase domain</fullName>
    </submittedName>
</protein>
<evidence type="ECO:0000313" key="3">
    <source>
        <dbReference type="Proteomes" id="UP000541425"/>
    </source>
</evidence>